<evidence type="ECO:0000313" key="1">
    <source>
        <dbReference type="EMBL" id="SNT47942.1"/>
    </source>
</evidence>
<dbReference type="OrthoDB" id="9887701at2"/>
<dbReference type="AlphaFoldDB" id="A0A239N0H7"/>
<dbReference type="Proteomes" id="UP000198327">
    <property type="component" value="Unassembled WGS sequence"/>
</dbReference>
<reference evidence="2" key="1">
    <citation type="submission" date="2017-06" db="EMBL/GenBank/DDBJ databases">
        <authorList>
            <person name="Varghese N."/>
            <person name="Submissions S."/>
        </authorList>
    </citation>
    <scope>NUCLEOTIDE SEQUENCE [LARGE SCALE GENOMIC DNA]</scope>
    <source>
        <strain evidence="2">JCM 23211</strain>
    </source>
</reference>
<evidence type="ECO:0008006" key="3">
    <source>
        <dbReference type="Google" id="ProtNLM"/>
    </source>
</evidence>
<sequence length="247" mass="26506">MSAEATVASLAAAIASDSDIAARLVSVIWIGSHSHGLDLHSGSDLDIQVILDEPDVLATMALAHVLAGFSGLDLSILYLKDIWDDSGDLDFQDGTKGPFFVPVLASGRVLHGSDVYASLRGNLPPDAVRSSLRFTIREYLGRLRVMALGQGNPGDAQFNKYVMKLAKDLLVHAGLLDLAEMAQTPNRDLVALANQILPPQACAVLQRASDYTDRIDIADRALVVVELDRIFDTIDGQATGTLSETWP</sequence>
<dbReference type="EMBL" id="FZOW01000025">
    <property type="protein sequence ID" value="SNT47942.1"/>
    <property type="molecule type" value="Genomic_DNA"/>
</dbReference>
<organism evidence="1 2">
    <name type="scientific">Rhodococcoides kyotonense</name>
    <dbReference type="NCBI Taxonomy" id="398843"/>
    <lineage>
        <taxon>Bacteria</taxon>
        <taxon>Bacillati</taxon>
        <taxon>Actinomycetota</taxon>
        <taxon>Actinomycetes</taxon>
        <taxon>Mycobacteriales</taxon>
        <taxon>Nocardiaceae</taxon>
        <taxon>Rhodococcoides</taxon>
    </lineage>
</organism>
<dbReference type="SUPFAM" id="SSF81301">
    <property type="entry name" value="Nucleotidyltransferase"/>
    <property type="match status" value="1"/>
</dbReference>
<protein>
    <recommendedName>
        <fullName evidence="3">Nucleotidyltransferase domain-containing protein</fullName>
    </recommendedName>
</protein>
<keyword evidence="2" id="KW-1185">Reference proteome</keyword>
<dbReference type="InterPro" id="IPR043519">
    <property type="entry name" value="NT_sf"/>
</dbReference>
<proteinExistence type="predicted"/>
<evidence type="ECO:0000313" key="2">
    <source>
        <dbReference type="Proteomes" id="UP000198327"/>
    </source>
</evidence>
<gene>
    <name evidence="1" type="ORF">SAMN05421642_12530</name>
</gene>
<accession>A0A239N0H7</accession>
<name>A0A239N0H7_9NOCA</name>
<dbReference type="RefSeq" id="WP_089252128.1">
    <property type="nucleotide sequence ID" value="NZ_FZOW01000025.1"/>
</dbReference>